<accession>A0A6J5SQE2</accession>
<evidence type="ECO:0000313" key="3">
    <source>
        <dbReference type="EMBL" id="CAB4180682.1"/>
    </source>
</evidence>
<dbReference type="EMBL" id="LR796496">
    <property type="protein sequence ID" value="CAB4148282.1"/>
    <property type="molecule type" value="Genomic_DNA"/>
</dbReference>
<sequence>MPTVDPVLIEKSTGKKIDVGSSTASVTATNTSIGTTPQNLINTPPYNQYYYLYGQSSVVEYGSLEIPNGVTVYVATNTTIKCSSSFTIRSGGSLVVIPADTDYILNKYSQVVSEKTTYSSSTYGQKQVSGGVSYRYPNGTLLGNWTPTTLLWWIGASGGSHAQAAINPAQFLTAAGQQLWGTNADVQSLLNFFNPTMSAHMPLATKSILWQENGTYYSHLEQHGTNINVANAELFGARGGFYAGADTLLNSYMTPYISMGGAGGGCVKIVSPSVTIESGGTISANGQDAYWLHTNATSNGTGTWGGTKISSTPSNPPLEWQGNFSNAEVNPFNATGAGGGSGGSIWIVCGTVSGTGTLTCSGGQPTSLLGNVISTAGGKGEIRIDSVNYNANFTYSCYSYDTTAYSTFYPSTLYESGTPLRNNVPFLFQSVANSYELLGVKNPIWYY</sequence>
<dbReference type="EMBL" id="LR797192">
    <property type="protein sequence ID" value="CAB4192686.1"/>
    <property type="molecule type" value="Genomic_DNA"/>
</dbReference>
<dbReference type="EMBL" id="LR797088">
    <property type="protein sequence ID" value="CAB4186332.1"/>
    <property type="molecule type" value="Genomic_DNA"/>
</dbReference>
<proteinExistence type="predicted"/>
<dbReference type="EMBL" id="LR797496">
    <property type="protein sequence ID" value="CAB4220093.1"/>
    <property type="molecule type" value="Genomic_DNA"/>
</dbReference>
<dbReference type="EMBL" id="LR797145">
    <property type="protein sequence ID" value="CAB4190479.1"/>
    <property type="molecule type" value="Genomic_DNA"/>
</dbReference>
<evidence type="ECO:0000313" key="2">
    <source>
        <dbReference type="EMBL" id="CAB4168005.1"/>
    </source>
</evidence>
<evidence type="ECO:0000313" key="5">
    <source>
        <dbReference type="EMBL" id="CAB4190479.1"/>
    </source>
</evidence>
<dbReference type="EMBL" id="LR796991">
    <property type="protein sequence ID" value="CAB4180682.1"/>
    <property type="molecule type" value="Genomic_DNA"/>
</dbReference>
<dbReference type="EMBL" id="LR797456">
    <property type="protein sequence ID" value="CAB4217336.1"/>
    <property type="molecule type" value="Genomic_DNA"/>
</dbReference>
<organism evidence="7">
    <name type="scientific">uncultured Caudovirales phage</name>
    <dbReference type="NCBI Taxonomy" id="2100421"/>
    <lineage>
        <taxon>Viruses</taxon>
        <taxon>Duplodnaviria</taxon>
        <taxon>Heunggongvirae</taxon>
        <taxon>Uroviricota</taxon>
        <taxon>Caudoviricetes</taxon>
        <taxon>Peduoviridae</taxon>
        <taxon>Maltschvirus</taxon>
        <taxon>Maltschvirus maltsch</taxon>
    </lineage>
</organism>
<evidence type="ECO:0000313" key="6">
    <source>
        <dbReference type="EMBL" id="CAB4192686.1"/>
    </source>
</evidence>
<name>A0A6J5SQE2_9CAUD</name>
<evidence type="ECO:0000313" key="9">
    <source>
        <dbReference type="EMBL" id="CAB5231506.1"/>
    </source>
</evidence>
<dbReference type="EMBL" id="LR796811">
    <property type="protein sequence ID" value="CAB4168005.1"/>
    <property type="molecule type" value="Genomic_DNA"/>
</dbReference>
<gene>
    <name evidence="3" type="ORF">UFOVP1036_79</name>
    <name evidence="4" type="ORF">UFOVP1132_89</name>
    <name evidence="5" type="ORF">UFOVP1190_64</name>
    <name evidence="6" type="ORF">UFOVP1248_63</name>
    <name evidence="7" type="ORF">UFOVP1493_23</name>
    <name evidence="9" type="ORF">UFOVP1584_95</name>
    <name evidence="8" type="ORF">UFOVP1635_71</name>
    <name evidence="1" type="ORF">UFOVP521_13</name>
    <name evidence="2" type="ORF">UFOVP856_86</name>
</gene>
<evidence type="ECO:0000313" key="7">
    <source>
        <dbReference type="EMBL" id="CAB4217336.1"/>
    </source>
</evidence>
<evidence type="ECO:0000313" key="8">
    <source>
        <dbReference type="EMBL" id="CAB4220093.1"/>
    </source>
</evidence>
<reference evidence="7" key="1">
    <citation type="submission" date="2020-05" db="EMBL/GenBank/DDBJ databases">
        <authorList>
            <person name="Chiriac C."/>
            <person name="Salcher M."/>
            <person name="Ghai R."/>
            <person name="Kavagutti S V."/>
        </authorList>
    </citation>
    <scope>NUCLEOTIDE SEQUENCE</scope>
</reference>
<evidence type="ECO:0000313" key="4">
    <source>
        <dbReference type="EMBL" id="CAB4186332.1"/>
    </source>
</evidence>
<evidence type="ECO:0000313" key="1">
    <source>
        <dbReference type="EMBL" id="CAB4148282.1"/>
    </source>
</evidence>
<protein>
    <submittedName>
        <fullName evidence="7">Uncharacterized protein</fullName>
    </submittedName>
</protein>
<dbReference type="EMBL" id="LR798432">
    <property type="protein sequence ID" value="CAB5231506.1"/>
    <property type="molecule type" value="Genomic_DNA"/>
</dbReference>